<keyword evidence="3" id="KW-1185">Reference proteome</keyword>
<comment type="caution">
    <text evidence="2">The sequence shown here is derived from an EMBL/GenBank/DDBJ whole genome shotgun (WGS) entry which is preliminary data.</text>
</comment>
<protein>
    <submittedName>
        <fullName evidence="2">Uncharacterized protein</fullName>
    </submittedName>
</protein>
<evidence type="ECO:0000313" key="2">
    <source>
        <dbReference type="EMBL" id="KAH0961843.1"/>
    </source>
</evidence>
<dbReference type="RefSeq" id="XP_044719356.1">
    <property type="nucleotide sequence ID" value="XM_044865394.1"/>
</dbReference>
<dbReference type="Proteomes" id="UP000824596">
    <property type="component" value="Unassembled WGS sequence"/>
</dbReference>
<dbReference type="EMBL" id="JAIZPD010000007">
    <property type="protein sequence ID" value="KAH0961843.1"/>
    <property type="molecule type" value="Genomic_DNA"/>
</dbReference>
<organism evidence="2 3">
    <name type="scientific">Hirsutella rhossiliensis</name>
    <dbReference type="NCBI Taxonomy" id="111463"/>
    <lineage>
        <taxon>Eukaryota</taxon>
        <taxon>Fungi</taxon>
        <taxon>Dikarya</taxon>
        <taxon>Ascomycota</taxon>
        <taxon>Pezizomycotina</taxon>
        <taxon>Sordariomycetes</taxon>
        <taxon>Hypocreomycetidae</taxon>
        <taxon>Hypocreales</taxon>
        <taxon>Ophiocordycipitaceae</taxon>
        <taxon>Hirsutella</taxon>
    </lineage>
</organism>
<name>A0A9P8MTG5_9HYPO</name>
<reference evidence="2" key="1">
    <citation type="submission" date="2021-09" db="EMBL/GenBank/DDBJ databases">
        <title>A high-quality genome of the endoparasitic fungus Hirsutella rhossiliensis with a comparison of Hirsutella genomes reveals transposable elements contributing to genome size variation.</title>
        <authorList>
            <person name="Lin R."/>
            <person name="Jiao Y."/>
            <person name="Sun X."/>
            <person name="Ling J."/>
            <person name="Xie B."/>
            <person name="Cheng X."/>
        </authorList>
    </citation>
    <scope>NUCLEOTIDE SEQUENCE</scope>
    <source>
        <strain evidence="2">HR02</strain>
    </source>
</reference>
<evidence type="ECO:0000313" key="3">
    <source>
        <dbReference type="Proteomes" id="UP000824596"/>
    </source>
</evidence>
<feature type="region of interest" description="Disordered" evidence="1">
    <location>
        <begin position="28"/>
        <end position="52"/>
    </location>
</feature>
<dbReference type="GeneID" id="68356052"/>
<sequence>MAQQRSSFSSSLEYNYAGLDEKRDFGWKYGHSCPQPDHSSQQSPREQPAAWEMIREPVVQPPKHLLEEVKAVYAGLAMLESTCIKYHSTQAS</sequence>
<accession>A0A9P8MTG5</accession>
<evidence type="ECO:0000256" key="1">
    <source>
        <dbReference type="SAM" id="MobiDB-lite"/>
    </source>
</evidence>
<gene>
    <name evidence="2" type="ORF">HRG_06923</name>
</gene>
<proteinExistence type="predicted"/>
<dbReference type="AlphaFoldDB" id="A0A9P8MTG5"/>